<accession>A0ACC2CDP0</accession>
<reference evidence="2" key="1">
    <citation type="journal article" date="2024" name="Proc. Natl. Acad. Sci. U.S.A.">
        <title>Extraordinary preservation of gene collinearity over three hundred million years revealed in homosporous lycophytes.</title>
        <authorList>
            <person name="Li C."/>
            <person name="Wickell D."/>
            <person name="Kuo L.Y."/>
            <person name="Chen X."/>
            <person name="Nie B."/>
            <person name="Liao X."/>
            <person name="Peng D."/>
            <person name="Ji J."/>
            <person name="Jenkins J."/>
            <person name="Williams M."/>
            <person name="Shu S."/>
            <person name="Plott C."/>
            <person name="Barry K."/>
            <person name="Rajasekar S."/>
            <person name="Grimwood J."/>
            <person name="Han X."/>
            <person name="Sun S."/>
            <person name="Hou Z."/>
            <person name="He W."/>
            <person name="Dai G."/>
            <person name="Sun C."/>
            <person name="Schmutz J."/>
            <person name="Leebens-Mack J.H."/>
            <person name="Li F.W."/>
            <person name="Wang L."/>
        </authorList>
    </citation>
    <scope>NUCLEOTIDE SEQUENCE [LARGE SCALE GENOMIC DNA]</scope>
    <source>
        <strain evidence="2">cv. PW_Plant_1</strain>
    </source>
</reference>
<gene>
    <name evidence="1" type="ORF">O6H91_10G002600</name>
</gene>
<proteinExistence type="predicted"/>
<evidence type="ECO:0000313" key="1">
    <source>
        <dbReference type="EMBL" id="KAJ7540148.1"/>
    </source>
</evidence>
<name>A0ACC2CDP0_DIPCM</name>
<comment type="caution">
    <text evidence="1">The sequence shown here is derived from an EMBL/GenBank/DDBJ whole genome shotgun (WGS) entry which is preliminary data.</text>
</comment>
<evidence type="ECO:0000313" key="2">
    <source>
        <dbReference type="Proteomes" id="UP001162992"/>
    </source>
</evidence>
<protein>
    <submittedName>
        <fullName evidence="1">Uncharacterized protein</fullName>
    </submittedName>
</protein>
<dbReference type="Proteomes" id="UP001162992">
    <property type="component" value="Chromosome 10"/>
</dbReference>
<keyword evidence="2" id="KW-1185">Reference proteome</keyword>
<organism evidence="1 2">
    <name type="scientific">Diphasiastrum complanatum</name>
    <name type="common">Issler's clubmoss</name>
    <name type="synonym">Lycopodium complanatum</name>
    <dbReference type="NCBI Taxonomy" id="34168"/>
    <lineage>
        <taxon>Eukaryota</taxon>
        <taxon>Viridiplantae</taxon>
        <taxon>Streptophyta</taxon>
        <taxon>Embryophyta</taxon>
        <taxon>Tracheophyta</taxon>
        <taxon>Lycopodiopsida</taxon>
        <taxon>Lycopodiales</taxon>
        <taxon>Lycopodiaceae</taxon>
        <taxon>Lycopodioideae</taxon>
        <taxon>Diphasiastrum</taxon>
    </lineage>
</organism>
<sequence length="589" mass="65611">MAVFVASGTASCIGGKSATCNILSDGLVCSSACVDVMLQPTDRFFGRVGLTKTERSRLVVEPGLRSEHWFSRVVHGSTKRGGNLLFAGAAGNSNSGDASTSASDTMQDLCSHENKGSESLEVPRAPKLLDVYQAWELLRQDVMYLDWRAKQDIWAIKTAHDKVVEVLNPLAREHKSVETLRQELAHLKDELARAHNQVHLSEARVEHTLHRLVEMESFVSDRLLQLSYPLKNHVENATGLKGGHPQASQFAKTENKSLVVSGPIGSYSAHLKNFWYPVAFSKSINTETALAFESFEEKWVIFRGKDGKAGCIRDACAHRACPLSLGKVMDGCIQCPYHGEGWEYSTTGICEKMPSTRQINASVRSIPCIEKDGLVWIWPGNKIPEATLPAALSPPEGYTIHAEIVLELSVEHSLLMENLLDLAHAPFTHTTTFAKGWPVPSSVRFKTPMEALRGFWDPYPIDMEFRPPCMVLSTIGIALPGQLKGKSTSDCETHLHQLHVCVPSSKGKTQLLYRLSLDFGEWLIHVPFIENLWKHLAGKVLAEDLRLVEGQQDRMIRGENVWNLPVAYDKLGVRYRRWRIAVEDSNSQQ</sequence>
<dbReference type="EMBL" id="CM055101">
    <property type="protein sequence ID" value="KAJ7540148.1"/>
    <property type="molecule type" value="Genomic_DNA"/>
</dbReference>